<sequence>MNSPFIFDVSGLMHSAATAERRSLTGPSPQRIGAAMIAIPEGEQVTVEAMVTPLGSGILVDADIHAMLRGQCVRCLADIHQEGNFHISQVFAGSEDFITDLSGEEDEEDDTPQIEDDQVNILQAVTDEVGLTLPFNPTCPEGCAQDEQAAPAPDGVSGEDEDSLPDPRWAGLEKFL</sequence>
<feature type="region of interest" description="Disordered" evidence="1">
    <location>
        <begin position="136"/>
        <end position="176"/>
    </location>
</feature>
<dbReference type="InterPro" id="IPR003772">
    <property type="entry name" value="YceD"/>
</dbReference>
<evidence type="ECO:0000256" key="1">
    <source>
        <dbReference type="SAM" id="MobiDB-lite"/>
    </source>
</evidence>
<protein>
    <recommendedName>
        <fullName evidence="4">Large ribosomal RNA subunit accumulation protein YceD</fullName>
    </recommendedName>
</protein>
<accession>A0A0Q0ZA54</accession>
<name>A0A0Q0ZA54_9CORY</name>
<keyword evidence="3" id="KW-1185">Reference proteome</keyword>
<evidence type="ECO:0008006" key="4">
    <source>
        <dbReference type="Google" id="ProtNLM"/>
    </source>
</evidence>
<dbReference type="OrthoDB" id="9790372at2"/>
<proteinExistence type="predicted"/>
<evidence type="ECO:0000313" key="3">
    <source>
        <dbReference type="Proteomes" id="UP000050488"/>
    </source>
</evidence>
<dbReference type="Proteomes" id="UP000050488">
    <property type="component" value="Unassembled WGS sequence"/>
</dbReference>
<comment type="caution">
    <text evidence="2">The sequence shown here is derived from an EMBL/GenBank/DDBJ whole genome shotgun (WGS) entry which is preliminary data.</text>
</comment>
<dbReference type="Pfam" id="PF02620">
    <property type="entry name" value="YceD"/>
    <property type="match status" value="1"/>
</dbReference>
<dbReference type="STRING" id="1544413.Clow_00887"/>
<organism evidence="2 3">
    <name type="scientific">Corynebacterium lowii</name>
    <dbReference type="NCBI Taxonomy" id="1544413"/>
    <lineage>
        <taxon>Bacteria</taxon>
        <taxon>Bacillati</taxon>
        <taxon>Actinomycetota</taxon>
        <taxon>Actinomycetes</taxon>
        <taxon>Mycobacteriales</taxon>
        <taxon>Corynebacteriaceae</taxon>
        <taxon>Corynebacterium</taxon>
    </lineage>
</organism>
<dbReference type="EMBL" id="LKEV01000002">
    <property type="protein sequence ID" value="KQB86679.1"/>
    <property type="molecule type" value="Genomic_DNA"/>
</dbReference>
<reference evidence="2 3" key="1">
    <citation type="submission" date="2015-10" db="EMBL/GenBank/DDBJ databases">
        <title>Corynebacteirum lowii and Corynebacterium oculi species nova, derived from human clinical disease and and emended description of Corynebacterium mastiditis.</title>
        <authorList>
            <person name="Bernard K."/>
            <person name="Pacheco A.L."/>
            <person name="Mcdougall C."/>
            <person name="Burtx T."/>
            <person name="Weibe D."/>
            <person name="Tyler S."/>
            <person name="Olson A.B."/>
            <person name="Cnockaert M."/>
            <person name="Eguchi H."/>
            <person name="Kuwahara T."/>
            <person name="Nakayama-Imaohji H."/>
            <person name="Boudewijins M."/>
            <person name="Van Hoecke F."/>
            <person name="Bernier A.-M."/>
            <person name="Vandamme P."/>
        </authorList>
    </citation>
    <scope>NUCLEOTIDE SEQUENCE [LARGE SCALE GENOMIC DNA]</scope>
    <source>
        <strain evidence="2 3">NML 130206</strain>
    </source>
</reference>
<evidence type="ECO:0000313" key="2">
    <source>
        <dbReference type="EMBL" id="KQB86679.1"/>
    </source>
</evidence>
<gene>
    <name evidence="2" type="ORF">Clow_00887</name>
</gene>
<dbReference type="PATRIC" id="fig|1544413.3.peg.892"/>
<dbReference type="AlphaFoldDB" id="A0A0Q0ZA54"/>
<dbReference type="RefSeq" id="WP_055176824.1">
    <property type="nucleotide sequence ID" value="NZ_JAUSQY010000001.1"/>
</dbReference>